<evidence type="ECO:0000256" key="1">
    <source>
        <dbReference type="ARBA" id="ARBA00007133"/>
    </source>
</evidence>
<dbReference type="PANTHER" id="PTHR13073:SF0">
    <property type="entry name" value="BIOGENESIS OF LYSOSOME-RELATED ORGANELLES COMPLEX 1 SUBUNIT 1"/>
    <property type="match status" value="1"/>
</dbReference>
<feature type="region of interest" description="Disordered" evidence="3">
    <location>
        <begin position="173"/>
        <end position="201"/>
    </location>
</feature>
<comment type="caution">
    <text evidence="4">The sequence shown here is derived from an EMBL/GenBank/DDBJ whole genome shotgun (WGS) entry which is preliminary data.</text>
</comment>
<protein>
    <recommendedName>
        <fullName evidence="2">Biogenesis of lysosome-related organelles complex 1 subunit 1</fullName>
    </recommendedName>
</protein>
<dbReference type="GO" id="GO:0031083">
    <property type="term" value="C:BLOC-1 complex"/>
    <property type="evidence" value="ECO:0007669"/>
    <property type="project" value="InterPro"/>
</dbReference>
<dbReference type="InterPro" id="IPR009395">
    <property type="entry name" value="BLOC1S1"/>
</dbReference>
<sequence length="210" mass="23197">MTYPQSASASAGPSNLNSTQGTLSLNRTATNPSTLPSNTERDEENTRQQEALAAFTATLHSVGTNLEAPLRERATIINSNAVSLERQEAELAGHSAKLARQNEGWGKIADETRAELKEIGDVQNWAEVIERDLLVLESMMDEVEGFGSQDEEEGEISGDEMDVDVDIDREIEQNGDVDGDVVMNGNGNANKDHDDASGRKKKRWSWFFWW</sequence>
<feature type="compositionally biased region" description="Polar residues" evidence="3">
    <location>
        <begin position="1"/>
        <end position="38"/>
    </location>
</feature>
<proteinExistence type="inferred from homology"/>
<name>A0AAD6HGW3_9EURO</name>
<dbReference type="EMBL" id="JAQJAN010000012">
    <property type="protein sequence ID" value="KAJ5716054.1"/>
    <property type="molecule type" value="Genomic_DNA"/>
</dbReference>
<evidence type="ECO:0000256" key="3">
    <source>
        <dbReference type="SAM" id="MobiDB-lite"/>
    </source>
</evidence>
<organism evidence="4 5">
    <name type="scientific">Penicillium malachiteum</name>
    <dbReference type="NCBI Taxonomy" id="1324776"/>
    <lineage>
        <taxon>Eukaryota</taxon>
        <taxon>Fungi</taxon>
        <taxon>Dikarya</taxon>
        <taxon>Ascomycota</taxon>
        <taxon>Pezizomycotina</taxon>
        <taxon>Eurotiomycetes</taxon>
        <taxon>Eurotiomycetidae</taxon>
        <taxon>Eurotiales</taxon>
        <taxon>Aspergillaceae</taxon>
        <taxon>Penicillium</taxon>
    </lineage>
</organism>
<feature type="region of interest" description="Disordered" evidence="3">
    <location>
        <begin position="1"/>
        <end position="47"/>
    </location>
</feature>
<accession>A0AAD6HGW3</accession>
<dbReference type="Pfam" id="PF06320">
    <property type="entry name" value="GCN5L1"/>
    <property type="match status" value="1"/>
</dbReference>
<reference evidence="4" key="2">
    <citation type="submission" date="2023-01" db="EMBL/GenBank/DDBJ databases">
        <authorList>
            <person name="Petersen C."/>
        </authorList>
    </citation>
    <scope>NUCLEOTIDE SEQUENCE</scope>
    <source>
        <strain evidence="4">IBT 17514</strain>
    </source>
</reference>
<comment type="similarity">
    <text evidence="1">Belongs to the BLOC1S1 family.</text>
</comment>
<gene>
    <name evidence="4" type="ORF">N7493_007965</name>
</gene>
<reference evidence="4" key="1">
    <citation type="journal article" date="2023" name="IMA Fungus">
        <title>Comparative genomic study of the Penicillium genus elucidates a diverse pangenome and 15 lateral gene transfer events.</title>
        <authorList>
            <person name="Petersen C."/>
            <person name="Sorensen T."/>
            <person name="Nielsen M.R."/>
            <person name="Sondergaard T.E."/>
            <person name="Sorensen J.L."/>
            <person name="Fitzpatrick D.A."/>
            <person name="Frisvad J.C."/>
            <person name="Nielsen K.L."/>
        </authorList>
    </citation>
    <scope>NUCLEOTIDE SEQUENCE</scope>
    <source>
        <strain evidence="4">IBT 17514</strain>
    </source>
</reference>
<dbReference type="Proteomes" id="UP001215712">
    <property type="component" value="Unassembled WGS sequence"/>
</dbReference>
<keyword evidence="5" id="KW-1185">Reference proteome</keyword>
<evidence type="ECO:0000256" key="2">
    <source>
        <dbReference type="ARBA" id="ARBA00019577"/>
    </source>
</evidence>
<dbReference type="PANTHER" id="PTHR13073">
    <property type="entry name" value="BLOC-1 COMPLEX SUBUNIT 1"/>
    <property type="match status" value="1"/>
</dbReference>
<evidence type="ECO:0000313" key="5">
    <source>
        <dbReference type="Proteomes" id="UP001215712"/>
    </source>
</evidence>
<evidence type="ECO:0000313" key="4">
    <source>
        <dbReference type="EMBL" id="KAJ5716054.1"/>
    </source>
</evidence>
<dbReference type="GO" id="GO:0016197">
    <property type="term" value="P:endosomal transport"/>
    <property type="evidence" value="ECO:0007669"/>
    <property type="project" value="TreeGrafter"/>
</dbReference>
<dbReference type="AlphaFoldDB" id="A0AAD6HGW3"/>